<evidence type="ECO:0000313" key="2">
    <source>
        <dbReference type="EMBL" id="KAE9160971.1"/>
    </source>
</evidence>
<dbReference type="Proteomes" id="UP000433483">
    <property type="component" value="Unassembled WGS sequence"/>
</dbReference>
<keyword evidence="3" id="KW-1185">Reference proteome</keyword>
<gene>
    <name evidence="2" type="ORF">PF005_g31426</name>
    <name evidence="1" type="ORF">PF007_g31240</name>
</gene>
<protein>
    <submittedName>
        <fullName evidence="1">Uncharacterized protein</fullName>
    </submittedName>
</protein>
<organism evidence="1 4">
    <name type="scientific">Phytophthora fragariae</name>
    <dbReference type="NCBI Taxonomy" id="53985"/>
    <lineage>
        <taxon>Eukaryota</taxon>
        <taxon>Sar</taxon>
        <taxon>Stramenopiles</taxon>
        <taxon>Oomycota</taxon>
        <taxon>Peronosporomycetes</taxon>
        <taxon>Peronosporales</taxon>
        <taxon>Peronosporaceae</taxon>
        <taxon>Phytophthora</taxon>
    </lineage>
</organism>
<name>A0A6A3PHZ0_9STRA</name>
<reference evidence="3 4" key="1">
    <citation type="submission" date="2018-08" db="EMBL/GenBank/DDBJ databases">
        <title>Genomic investigation of the strawberry pathogen Phytophthora fragariae indicates pathogenicity is determined by transcriptional variation in three key races.</title>
        <authorList>
            <person name="Adams T.M."/>
            <person name="Armitage A.D."/>
            <person name="Sobczyk M.K."/>
            <person name="Bates H.J."/>
            <person name="Dunwell J.M."/>
            <person name="Nellist C.F."/>
            <person name="Harrison R.J."/>
        </authorList>
    </citation>
    <scope>NUCLEOTIDE SEQUENCE [LARGE SCALE GENOMIC DNA]</scope>
    <source>
        <strain evidence="2 3">NOV-27</strain>
        <strain evidence="1 4">NOV-71</strain>
    </source>
</reference>
<evidence type="ECO:0000313" key="3">
    <source>
        <dbReference type="Proteomes" id="UP000433483"/>
    </source>
</evidence>
<dbReference type="Proteomes" id="UP000441208">
    <property type="component" value="Unassembled WGS sequence"/>
</dbReference>
<evidence type="ECO:0000313" key="4">
    <source>
        <dbReference type="Proteomes" id="UP000441208"/>
    </source>
</evidence>
<sequence>MQTFVCAESTPQVA</sequence>
<proteinExistence type="predicted"/>
<comment type="caution">
    <text evidence="1">The sequence shown here is derived from an EMBL/GenBank/DDBJ whole genome shotgun (WGS) entry which is preliminary data.</text>
</comment>
<dbReference type="EMBL" id="QXFZ01006455">
    <property type="protein sequence ID" value="KAE9058626.1"/>
    <property type="molecule type" value="Genomic_DNA"/>
</dbReference>
<feature type="non-terminal residue" evidence="1">
    <location>
        <position position="14"/>
    </location>
</feature>
<accession>A0A6A3PHZ0</accession>
<evidence type="ECO:0000313" key="1">
    <source>
        <dbReference type="EMBL" id="KAE9058626.1"/>
    </source>
</evidence>
<dbReference type="EMBL" id="QXGB01006368">
    <property type="protein sequence ID" value="KAE9160971.1"/>
    <property type="molecule type" value="Genomic_DNA"/>
</dbReference>